<gene>
    <name evidence="5" type="primary">hrcA</name>
    <name evidence="7" type="ORF">B1R32_1148</name>
</gene>
<dbReference type="InterPro" id="IPR029016">
    <property type="entry name" value="GAF-like_dom_sf"/>
</dbReference>
<sequence>MELKPRQKAILAAAIERYVSTAEPVGSNAIASDAKLLACFGALSSATVRNELAELENLGLLRQPHTSAGRVPTEAGYRFYVDESLRPRQISGLEEKQLESVAPPASSVEDALREAMRVLAKLTGYPAVASLPCATRDTLRFLQLNSIPPRRLILVLGTTSGRIEHRFFEIDAEISSSKLNTVVNFLNENLGGQNLSKVRALDFETVSKGLHDAQVLELSRRAWELVRTSVADISDEKIVVQGLITLLDEPEFSEIGSARAALRLFENEGALGGVLRVAQELPLDFPAARAIRIGRELSILDEKGASVFSFVGVSYGAGGENWGALGVMGPSRMRYADAVALVPALAARLQMTLESF</sequence>
<dbReference type="PANTHER" id="PTHR34824">
    <property type="entry name" value="HEAT-INDUCIBLE TRANSCRIPTION REPRESSOR HRCA"/>
    <property type="match status" value="1"/>
</dbReference>
<keyword evidence="3 5" id="KW-0346">Stress response</keyword>
<dbReference type="PIRSF" id="PIRSF005485">
    <property type="entry name" value="HrcA"/>
    <property type="match status" value="1"/>
</dbReference>
<feature type="domain" description="Heat-inducible transcription repressor HrcA C-terminal" evidence="6">
    <location>
        <begin position="109"/>
        <end position="338"/>
    </location>
</feature>
<dbReference type="GO" id="GO:0045892">
    <property type="term" value="P:negative regulation of DNA-templated transcription"/>
    <property type="evidence" value="ECO:0007669"/>
    <property type="project" value="UniProtKB-UniRule"/>
</dbReference>
<dbReference type="Gene3D" id="3.30.450.40">
    <property type="match status" value="1"/>
</dbReference>
<dbReference type="PANTHER" id="PTHR34824:SF1">
    <property type="entry name" value="HEAT-INDUCIBLE TRANSCRIPTION REPRESSOR HRCA"/>
    <property type="match status" value="1"/>
</dbReference>
<keyword evidence="8" id="KW-1185">Reference proteome</keyword>
<dbReference type="InParanoid" id="A0A2S8SQW0"/>
<comment type="caution">
    <text evidence="7">The sequence shown here is derived from an EMBL/GenBank/DDBJ whole genome shotgun (WGS) entry which is preliminary data.</text>
</comment>
<accession>A0A2S8SQW0</accession>
<dbReference type="InterPro" id="IPR021153">
    <property type="entry name" value="HrcA_C"/>
</dbReference>
<dbReference type="AlphaFoldDB" id="A0A2S8SQW0"/>
<keyword evidence="2 5" id="KW-0805">Transcription regulation</keyword>
<dbReference type="HAMAP" id="MF_00081">
    <property type="entry name" value="HrcA"/>
    <property type="match status" value="1"/>
</dbReference>
<dbReference type="GO" id="GO:0003677">
    <property type="term" value="F:DNA binding"/>
    <property type="evidence" value="ECO:0007669"/>
    <property type="project" value="InterPro"/>
</dbReference>
<dbReference type="InterPro" id="IPR002571">
    <property type="entry name" value="HrcA"/>
</dbReference>
<organism evidence="7 8">
    <name type="scientific">Abditibacterium utsteinense</name>
    <dbReference type="NCBI Taxonomy" id="1960156"/>
    <lineage>
        <taxon>Bacteria</taxon>
        <taxon>Pseudomonadati</taxon>
        <taxon>Abditibacteriota</taxon>
        <taxon>Abditibacteriia</taxon>
        <taxon>Abditibacteriales</taxon>
        <taxon>Abditibacteriaceae</taxon>
        <taxon>Abditibacterium</taxon>
    </lineage>
</organism>
<dbReference type="SUPFAM" id="SSF55781">
    <property type="entry name" value="GAF domain-like"/>
    <property type="match status" value="1"/>
</dbReference>
<comment type="similarity">
    <text evidence="5">Belongs to the HrcA family.</text>
</comment>
<dbReference type="Gene3D" id="1.10.10.10">
    <property type="entry name" value="Winged helix-like DNA-binding domain superfamily/Winged helix DNA-binding domain"/>
    <property type="match status" value="1"/>
</dbReference>
<keyword evidence="1 5" id="KW-0678">Repressor</keyword>
<evidence type="ECO:0000259" key="6">
    <source>
        <dbReference type="Pfam" id="PF01628"/>
    </source>
</evidence>
<evidence type="ECO:0000256" key="2">
    <source>
        <dbReference type="ARBA" id="ARBA00023015"/>
    </source>
</evidence>
<dbReference type="OrthoDB" id="9783139at2"/>
<dbReference type="FunCoup" id="A0A2S8SQW0">
    <property type="interactions" value="187"/>
</dbReference>
<comment type="function">
    <text evidence="5">Negative regulator of class I heat shock genes (grpE-dnaK-dnaJ and groELS operons). Prevents heat-shock induction of these operons.</text>
</comment>
<evidence type="ECO:0000256" key="3">
    <source>
        <dbReference type="ARBA" id="ARBA00023016"/>
    </source>
</evidence>
<dbReference type="RefSeq" id="WP_123580710.1">
    <property type="nucleotide sequence ID" value="NZ_NIGF01000014.1"/>
</dbReference>
<evidence type="ECO:0000256" key="4">
    <source>
        <dbReference type="ARBA" id="ARBA00023163"/>
    </source>
</evidence>
<proteinExistence type="inferred from homology"/>
<keyword evidence="4 5" id="KW-0804">Transcription</keyword>
<dbReference type="InterPro" id="IPR036390">
    <property type="entry name" value="WH_DNA-bd_sf"/>
</dbReference>
<evidence type="ECO:0000256" key="1">
    <source>
        <dbReference type="ARBA" id="ARBA00022491"/>
    </source>
</evidence>
<dbReference type="Gene3D" id="3.30.390.60">
    <property type="entry name" value="Heat-inducible transcription repressor hrca homolog, domain 3"/>
    <property type="match status" value="1"/>
</dbReference>
<dbReference type="InterPro" id="IPR023120">
    <property type="entry name" value="WHTH_transcript_rep_HrcA_IDD"/>
</dbReference>
<evidence type="ECO:0000256" key="5">
    <source>
        <dbReference type="HAMAP-Rule" id="MF_00081"/>
    </source>
</evidence>
<dbReference type="NCBIfam" id="TIGR00331">
    <property type="entry name" value="hrcA"/>
    <property type="match status" value="1"/>
</dbReference>
<reference evidence="7 8" key="1">
    <citation type="journal article" date="2018" name="Syst. Appl. Microbiol.">
        <title>Abditibacterium utsteinense sp. nov., the first cultivated member of candidate phylum FBP, isolated from ice-free Antarctic soil samples.</title>
        <authorList>
            <person name="Tahon G."/>
            <person name="Tytgat B."/>
            <person name="Lebbe L."/>
            <person name="Carlier A."/>
            <person name="Willems A."/>
        </authorList>
    </citation>
    <scope>NUCLEOTIDE SEQUENCE [LARGE SCALE GENOMIC DNA]</scope>
    <source>
        <strain evidence="7 8">LMG 29911</strain>
    </source>
</reference>
<name>A0A2S8SQW0_9BACT</name>
<dbReference type="InterPro" id="IPR036388">
    <property type="entry name" value="WH-like_DNA-bd_sf"/>
</dbReference>
<dbReference type="SUPFAM" id="SSF46785">
    <property type="entry name" value="Winged helix' DNA-binding domain"/>
    <property type="match status" value="1"/>
</dbReference>
<dbReference type="Pfam" id="PF01628">
    <property type="entry name" value="HrcA"/>
    <property type="match status" value="1"/>
</dbReference>
<evidence type="ECO:0000313" key="8">
    <source>
        <dbReference type="Proteomes" id="UP000237684"/>
    </source>
</evidence>
<protein>
    <recommendedName>
        <fullName evidence="5">Heat-inducible transcription repressor HrcA</fullName>
    </recommendedName>
</protein>
<dbReference type="Proteomes" id="UP000237684">
    <property type="component" value="Unassembled WGS sequence"/>
</dbReference>
<dbReference type="EMBL" id="NIGF01000014">
    <property type="protein sequence ID" value="PQV63183.1"/>
    <property type="molecule type" value="Genomic_DNA"/>
</dbReference>
<evidence type="ECO:0000313" key="7">
    <source>
        <dbReference type="EMBL" id="PQV63183.1"/>
    </source>
</evidence>